<evidence type="ECO:0000313" key="2">
    <source>
        <dbReference type="Proteomes" id="UP001595279"/>
    </source>
</evidence>
<gene>
    <name evidence="1" type="ORF">ACFOGI_00635</name>
</gene>
<sequence length="256" mass="29151">MCLINFHFQEHPVYPLIVAANRDEFYDRPTKPAHFWEDEPNILAGRDLEQMGTWLGITKDGRFAALTNYRNPEHMKAGSISRGEIVKQYLSGNATPEEYIQRLQRNRDKYTGFNLIAGNKDKLLHYNNVYDDITEVGPGTHGLSNDTLNTPWPKVGKGKTALQEYVDSHETMQPDALFSIISDAERAPKEQLPDTGVGMEMEKRLSPLFIQLPDYGTRSSSVLLIDHSNNVTFIERSFQEGQPTGERRFDFQIGQS</sequence>
<keyword evidence="2" id="KW-1185">Reference proteome</keyword>
<comment type="caution">
    <text evidence="1">The sequence shown here is derived from an EMBL/GenBank/DDBJ whole genome shotgun (WGS) entry which is preliminary data.</text>
</comment>
<dbReference type="PANTHER" id="PTHR17985">
    <property type="entry name" value="SER/THR-RICH PROTEIN T10 IN DGCR REGION"/>
    <property type="match status" value="1"/>
</dbReference>
<dbReference type="RefSeq" id="WP_390266844.1">
    <property type="nucleotide sequence ID" value="NZ_JBHRSA010000003.1"/>
</dbReference>
<dbReference type="InterPro" id="IPR008551">
    <property type="entry name" value="TANGO2"/>
</dbReference>
<dbReference type="Proteomes" id="UP001595279">
    <property type="component" value="Unassembled WGS sequence"/>
</dbReference>
<reference evidence="2" key="1">
    <citation type="journal article" date="2019" name="Int. J. Syst. Evol. Microbiol.">
        <title>The Global Catalogue of Microorganisms (GCM) 10K type strain sequencing project: providing services to taxonomists for standard genome sequencing and annotation.</title>
        <authorList>
            <consortium name="The Broad Institute Genomics Platform"/>
            <consortium name="The Broad Institute Genome Sequencing Center for Infectious Disease"/>
            <person name="Wu L."/>
            <person name="Ma J."/>
        </authorList>
    </citation>
    <scope>NUCLEOTIDE SEQUENCE [LARGE SCALE GENOMIC DNA]</scope>
    <source>
        <strain evidence="2">KCTC 13128</strain>
    </source>
</reference>
<dbReference type="Pfam" id="PF05742">
    <property type="entry name" value="TANGO2"/>
    <property type="match status" value="1"/>
</dbReference>
<dbReference type="PANTHER" id="PTHR17985:SF8">
    <property type="entry name" value="TRANSPORT AND GOLGI ORGANIZATION PROTEIN 2 HOMOLOG"/>
    <property type="match status" value="1"/>
</dbReference>
<protein>
    <submittedName>
        <fullName evidence="1">NRDE family protein</fullName>
    </submittedName>
</protein>
<name>A0ABV7CR37_9BACI</name>
<accession>A0ABV7CR37</accession>
<evidence type="ECO:0000313" key="1">
    <source>
        <dbReference type="EMBL" id="MFC3038758.1"/>
    </source>
</evidence>
<dbReference type="EMBL" id="JBHRSA010000003">
    <property type="protein sequence ID" value="MFC3038758.1"/>
    <property type="molecule type" value="Genomic_DNA"/>
</dbReference>
<organism evidence="1 2">
    <name type="scientific">Virgibacillus xinjiangensis</name>
    <dbReference type="NCBI Taxonomy" id="393090"/>
    <lineage>
        <taxon>Bacteria</taxon>
        <taxon>Bacillati</taxon>
        <taxon>Bacillota</taxon>
        <taxon>Bacilli</taxon>
        <taxon>Bacillales</taxon>
        <taxon>Bacillaceae</taxon>
        <taxon>Virgibacillus</taxon>
    </lineage>
</organism>
<proteinExistence type="predicted"/>